<name>A0A6M3L3Q9_9ZZZZ</name>
<proteinExistence type="predicted"/>
<reference evidence="2" key="1">
    <citation type="submission" date="2020-03" db="EMBL/GenBank/DDBJ databases">
        <title>The deep terrestrial virosphere.</title>
        <authorList>
            <person name="Holmfeldt K."/>
            <person name="Nilsson E."/>
            <person name="Simone D."/>
            <person name="Lopez-Fernandez M."/>
            <person name="Wu X."/>
            <person name="de Brujin I."/>
            <person name="Lundin D."/>
            <person name="Andersson A."/>
            <person name="Bertilsson S."/>
            <person name="Dopson M."/>
        </authorList>
    </citation>
    <scope>NUCLEOTIDE SEQUENCE</scope>
    <source>
        <strain evidence="2">MM415B02807</strain>
    </source>
</reference>
<evidence type="ECO:0000256" key="1">
    <source>
        <dbReference type="SAM" id="Phobius"/>
    </source>
</evidence>
<sequence length="117" mass="13734">MIFHEWLPTAVIGALLGLHWIGIRKTSETTKEDIIKHDAEFSLRLDRQLDLIKANQLKKLDTEVHLLLCRNSMLETKLAFQEMLKKEFSTLSDKIDDLERHVKKTNGEYDGQMDRRK</sequence>
<evidence type="ECO:0000313" key="2">
    <source>
        <dbReference type="EMBL" id="QJA88221.1"/>
    </source>
</evidence>
<gene>
    <name evidence="2" type="ORF">MM415B02807_0004</name>
</gene>
<keyword evidence="1" id="KW-1133">Transmembrane helix</keyword>
<keyword evidence="1" id="KW-0812">Transmembrane</keyword>
<feature type="transmembrane region" description="Helical" evidence="1">
    <location>
        <begin position="6"/>
        <end position="23"/>
    </location>
</feature>
<protein>
    <submittedName>
        <fullName evidence="2">Uncharacterized protein</fullName>
    </submittedName>
</protein>
<accession>A0A6M3L3Q9</accession>
<dbReference type="AlphaFoldDB" id="A0A6M3L3Q9"/>
<keyword evidence="1" id="KW-0472">Membrane</keyword>
<organism evidence="2">
    <name type="scientific">viral metagenome</name>
    <dbReference type="NCBI Taxonomy" id="1070528"/>
    <lineage>
        <taxon>unclassified sequences</taxon>
        <taxon>metagenomes</taxon>
        <taxon>organismal metagenomes</taxon>
    </lineage>
</organism>
<dbReference type="EMBL" id="MT142763">
    <property type="protein sequence ID" value="QJA88221.1"/>
    <property type="molecule type" value="Genomic_DNA"/>
</dbReference>